<evidence type="ECO:0000313" key="3">
    <source>
        <dbReference type="Proteomes" id="UP000182466"/>
    </source>
</evidence>
<protein>
    <submittedName>
        <fullName evidence="2">Transposase IS66 family protein</fullName>
    </submittedName>
</protein>
<proteinExistence type="predicted"/>
<feature type="domain" description="Transposase IS66 central" evidence="1">
    <location>
        <begin position="2"/>
        <end position="81"/>
    </location>
</feature>
<evidence type="ECO:0000259" key="1">
    <source>
        <dbReference type="Pfam" id="PF03050"/>
    </source>
</evidence>
<reference evidence="2 3" key="1">
    <citation type="submission" date="2016-10" db="EMBL/GenBank/DDBJ databases">
        <authorList>
            <person name="de Groot N.N."/>
        </authorList>
    </citation>
    <scope>NUCLEOTIDE SEQUENCE [LARGE SCALE GENOMIC DNA]</scope>
    <source>
        <strain evidence="2 3">CGMCC 1.10959</strain>
    </source>
</reference>
<organism evidence="2 3">
    <name type="scientific">Sedimentitalea nanhaiensis</name>
    <dbReference type="NCBI Taxonomy" id="999627"/>
    <lineage>
        <taxon>Bacteria</taxon>
        <taxon>Pseudomonadati</taxon>
        <taxon>Pseudomonadota</taxon>
        <taxon>Alphaproteobacteria</taxon>
        <taxon>Rhodobacterales</taxon>
        <taxon>Paracoccaceae</taxon>
        <taxon>Sedimentitalea</taxon>
    </lineage>
</organism>
<dbReference type="Proteomes" id="UP000182466">
    <property type="component" value="Unassembled WGS sequence"/>
</dbReference>
<name>A0A1I7C4Q8_9RHOB</name>
<accession>A0A1I7C4Q8</accession>
<dbReference type="InterPro" id="IPR004291">
    <property type="entry name" value="Transposase_IS66_central"/>
</dbReference>
<dbReference type="Pfam" id="PF03050">
    <property type="entry name" value="DDE_Tnp_IS66"/>
    <property type="match status" value="1"/>
</dbReference>
<sequence>MRIALLYAVEKAARGKPPDGRVALRQQDAKPVFGDLKAWLAAQLNRISGKSERARAIRQTLGRIKKMCGYPMNGPLGIVNNYI</sequence>
<evidence type="ECO:0000313" key="2">
    <source>
        <dbReference type="EMBL" id="SFT94405.1"/>
    </source>
</evidence>
<dbReference type="EMBL" id="FPAW01000014">
    <property type="protein sequence ID" value="SFT94405.1"/>
    <property type="molecule type" value="Genomic_DNA"/>
</dbReference>
<keyword evidence="3" id="KW-1185">Reference proteome</keyword>
<dbReference type="RefSeq" id="WP_027263969.1">
    <property type="nucleotide sequence ID" value="NZ_FPAW01000014.1"/>
</dbReference>
<dbReference type="AlphaFoldDB" id="A0A1I7C4Q8"/>
<gene>
    <name evidence="2" type="ORF">SAMN05216236_11460</name>
</gene>
<dbReference type="STRING" id="999627.SAMN05216236_11460"/>